<organism evidence="1 2">
    <name type="scientific">Streptomyces alboflavus</name>
    <dbReference type="NCBI Taxonomy" id="67267"/>
    <lineage>
        <taxon>Bacteria</taxon>
        <taxon>Bacillati</taxon>
        <taxon>Actinomycetota</taxon>
        <taxon>Actinomycetes</taxon>
        <taxon>Kitasatosporales</taxon>
        <taxon>Streptomycetaceae</taxon>
        <taxon>Streptomyces</taxon>
    </lineage>
</organism>
<reference evidence="1 2" key="1">
    <citation type="submission" date="2017-10" db="EMBL/GenBank/DDBJ databases">
        <title>Streptomyces alboflavus Genome sequencing and assembly.</title>
        <authorList>
            <person name="Wang Y."/>
            <person name="Du B."/>
            <person name="Ding Y."/>
            <person name="Liu H."/>
            <person name="Hou Q."/>
            <person name="Liu K."/>
            <person name="Wang C."/>
            <person name="Yao L."/>
        </authorList>
    </citation>
    <scope>NUCLEOTIDE SEQUENCE [LARGE SCALE GENOMIC DNA]</scope>
    <source>
        <strain evidence="1 2">MDJK44</strain>
        <plasmid evidence="2">Plasmid pmdjk44.2</plasmid>
    </source>
</reference>
<evidence type="ECO:0000313" key="2">
    <source>
        <dbReference type="Proteomes" id="UP000195880"/>
    </source>
</evidence>
<dbReference type="AlphaFoldDB" id="A0A291W5F7"/>
<keyword evidence="2" id="KW-1185">Reference proteome</keyword>
<gene>
    <name evidence="1" type="ORF">SMD44_p20016</name>
</gene>
<evidence type="ECO:0000313" key="1">
    <source>
        <dbReference type="EMBL" id="ATM24799.1"/>
    </source>
</evidence>
<dbReference type="EMBL" id="CP023977">
    <property type="protein sequence ID" value="ATM24799.1"/>
    <property type="molecule type" value="Genomic_DNA"/>
</dbReference>
<name>A0A291W5F7_9ACTN</name>
<proteinExistence type="predicted"/>
<sequence>MYRIGDIAKVLLVITEELEEVLAGYGHPARRRIGVQ</sequence>
<dbReference type="Proteomes" id="UP000195880">
    <property type="component" value="Plasmid pMDJK44.2"/>
</dbReference>
<accession>A0A291W5F7</accession>
<dbReference type="KEGG" id="salf:SMD44_p20016"/>
<protein>
    <submittedName>
        <fullName evidence="1">Uncharacterized protein</fullName>
    </submittedName>
</protein>
<keyword evidence="1" id="KW-0614">Plasmid</keyword>
<geneLocation type="plasmid" evidence="2">
    <name>pmdjk44.2</name>
</geneLocation>